<keyword evidence="3" id="KW-1185">Reference proteome</keyword>
<dbReference type="EMBL" id="JASCZI010030293">
    <property type="protein sequence ID" value="MED6120753.1"/>
    <property type="molecule type" value="Genomic_DNA"/>
</dbReference>
<feature type="region of interest" description="Disordered" evidence="1">
    <location>
        <begin position="1"/>
        <end position="65"/>
    </location>
</feature>
<accession>A0ABU6R9Z3</accession>
<protein>
    <submittedName>
        <fullName evidence="2">Uncharacterized protein</fullName>
    </submittedName>
</protein>
<feature type="compositionally biased region" description="Basic and acidic residues" evidence="1">
    <location>
        <begin position="23"/>
        <end position="64"/>
    </location>
</feature>
<evidence type="ECO:0000256" key="1">
    <source>
        <dbReference type="SAM" id="MobiDB-lite"/>
    </source>
</evidence>
<sequence>MRRGDSHDRHEQKCRQEATTQRRSRDDSHEATDTSQKRCREAATQRAERPTLFEEKPMVSDEGHGGFTVIVGVGKTIRPGEERIGGNGQGREQQPEFVDFEEPRQSLGESKLGLLGFIFSDLEFVTEFQERWRREMLTECVRDLLGGRWTAERLSQKTVGGLEHGCRSSVRRFWIHCNSVKAAAKARYSTSVELRLIWVVWSTSKRQGWIQRRCSSRWSISCHPDRLPSLSHQT</sequence>
<comment type="caution">
    <text evidence="2">The sequence shown here is derived from an EMBL/GenBank/DDBJ whole genome shotgun (WGS) entry which is preliminary data.</text>
</comment>
<evidence type="ECO:0000313" key="2">
    <source>
        <dbReference type="EMBL" id="MED6120753.1"/>
    </source>
</evidence>
<dbReference type="Proteomes" id="UP001341840">
    <property type="component" value="Unassembled WGS sequence"/>
</dbReference>
<name>A0ABU6R9Z3_9FABA</name>
<reference evidence="2 3" key="1">
    <citation type="journal article" date="2023" name="Plants (Basel)">
        <title>Bridging the Gap: Combining Genomics and Transcriptomics Approaches to Understand Stylosanthes scabra, an Orphan Legume from the Brazilian Caatinga.</title>
        <authorList>
            <person name="Ferreira-Neto J.R.C."/>
            <person name="da Silva M.D."/>
            <person name="Binneck E."/>
            <person name="de Melo N.F."/>
            <person name="da Silva R.H."/>
            <person name="de Melo A.L.T.M."/>
            <person name="Pandolfi V."/>
            <person name="Bustamante F.O."/>
            <person name="Brasileiro-Vidal A.C."/>
            <person name="Benko-Iseppon A.M."/>
        </authorList>
    </citation>
    <scope>NUCLEOTIDE SEQUENCE [LARGE SCALE GENOMIC DNA]</scope>
    <source>
        <tissue evidence="2">Leaves</tissue>
    </source>
</reference>
<feature type="compositionally biased region" description="Basic and acidic residues" evidence="1">
    <location>
        <begin position="1"/>
        <end position="16"/>
    </location>
</feature>
<gene>
    <name evidence="2" type="ORF">PIB30_024042</name>
</gene>
<evidence type="ECO:0000313" key="3">
    <source>
        <dbReference type="Proteomes" id="UP001341840"/>
    </source>
</evidence>
<organism evidence="2 3">
    <name type="scientific">Stylosanthes scabra</name>
    <dbReference type="NCBI Taxonomy" id="79078"/>
    <lineage>
        <taxon>Eukaryota</taxon>
        <taxon>Viridiplantae</taxon>
        <taxon>Streptophyta</taxon>
        <taxon>Embryophyta</taxon>
        <taxon>Tracheophyta</taxon>
        <taxon>Spermatophyta</taxon>
        <taxon>Magnoliopsida</taxon>
        <taxon>eudicotyledons</taxon>
        <taxon>Gunneridae</taxon>
        <taxon>Pentapetalae</taxon>
        <taxon>rosids</taxon>
        <taxon>fabids</taxon>
        <taxon>Fabales</taxon>
        <taxon>Fabaceae</taxon>
        <taxon>Papilionoideae</taxon>
        <taxon>50 kb inversion clade</taxon>
        <taxon>dalbergioids sensu lato</taxon>
        <taxon>Dalbergieae</taxon>
        <taxon>Pterocarpus clade</taxon>
        <taxon>Stylosanthes</taxon>
    </lineage>
</organism>
<proteinExistence type="predicted"/>